<dbReference type="RefSeq" id="WP_003067396.1">
    <property type="nucleotide sequence ID" value="NZ_GL698431.1"/>
</dbReference>
<evidence type="ECO:0000259" key="1">
    <source>
        <dbReference type="PROSITE" id="PS51071"/>
    </source>
</evidence>
<dbReference type="InterPro" id="IPR036388">
    <property type="entry name" value="WH-like_DNA-bd_sf"/>
</dbReference>
<evidence type="ECO:0000313" key="3">
    <source>
        <dbReference type="Proteomes" id="UP000005699"/>
    </source>
</evidence>
<dbReference type="Proteomes" id="UP000005699">
    <property type="component" value="Unassembled WGS sequence"/>
</dbReference>
<protein>
    <recommendedName>
        <fullName evidence="1">HTH rpiR-type domain-containing protein</fullName>
    </recommendedName>
</protein>
<evidence type="ECO:0000313" key="2">
    <source>
        <dbReference type="EMBL" id="EFW88210.1"/>
    </source>
</evidence>
<accession>E8JRH6</accession>
<reference evidence="2 3" key="1">
    <citation type="submission" date="2010-12" db="EMBL/GenBank/DDBJ databases">
        <authorList>
            <person name="Muzny D."/>
            <person name="Qin X."/>
            <person name="Deng J."/>
            <person name="Jiang H."/>
            <person name="Liu Y."/>
            <person name="Qu J."/>
            <person name="Song X.-Z."/>
            <person name="Zhang L."/>
            <person name="Thornton R."/>
            <person name="Coyle M."/>
            <person name="Francisco L."/>
            <person name="Jackson L."/>
            <person name="Javaid M."/>
            <person name="Korchina V."/>
            <person name="Kovar C."/>
            <person name="Mata R."/>
            <person name="Mathew T."/>
            <person name="Ngo R."/>
            <person name="Nguyen L."/>
            <person name="Nguyen N."/>
            <person name="Okwuonu G."/>
            <person name="Ongeri F."/>
            <person name="Pham C."/>
            <person name="Simmons D."/>
            <person name="Wilczek-Boney K."/>
            <person name="Hale W."/>
            <person name="Jakkamsetti A."/>
            <person name="Pham P."/>
            <person name="Ruth R."/>
            <person name="San Lucas F."/>
            <person name="Warren J."/>
            <person name="Zhang J."/>
            <person name="Zhao Z."/>
            <person name="Zhou C."/>
            <person name="Zhu D."/>
            <person name="Lee S."/>
            <person name="Bess C."/>
            <person name="Blankenburg K."/>
            <person name="Forbes L."/>
            <person name="Fu Q."/>
            <person name="Gubbala S."/>
            <person name="Hirani K."/>
            <person name="Jayaseelan J.C."/>
            <person name="Lara F."/>
            <person name="Munidasa M."/>
            <person name="Palculict T."/>
            <person name="Patil S."/>
            <person name="Pu L.-L."/>
            <person name="Saada N."/>
            <person name="Tang L."/>
            <person name="Weissenberger G."/>
            <person name="Zhu Y."/>
            <person name="Hemphill L."/>
            <person name="Shang Y."/>
            <person name="Youmans B."/>
            <person name="Ayvaz T."/>
            <person name="Ross M."/>
            <person name="Santibanez J."/>
            <person name="Aqrawi P."/>
            <person name="Gross S."/>
            <person name="Joshi V."/>
            <person name="Fowler G."/>
            <person name="Nazareth L."/>
            <person name="Reid J."/>
            <person name="Worley K."/>
            <person name="Petrosino J."/>
            <person name="Highlander S."/>
            <person name="Gibbs R."/>
        </authorList>
    </citation>
    <scope>NUCLEOTIDE SEQUENCE [LARGE SCALE GENOMIC DNA]</scope>
    <source>
        <strain evidence="2 3">ATCC 9812</strain>
    </source>
</reference>
<dbReference type="SUPFAM" id="SSF46689">
    <property type="entry name" value="Homeodomain-like"/>
    <property type="match status" value="1"/>
</dbReference>
<gene>
    <name evidence="2" type="ORF">HMPREF0819_1599</name>
</gene>
<dbReference type="GO" id="GO:0003700">
    <property type="term" value="F:DNA-binding transcription factor activity"/>
    <property type="evidence" value="ECO:0007669"/>
    <property type="project" value="InterPro"/>
</dbReference>
<sequence length="62" mass="6982">MTLLQDIEDLAQTRKDSKKDIANFILTHKTDLAHLTLDDIQNQSYISKSSLVRFAKSLGFSG</sequence>
<dbReference type="PROSITE" id="PS51071">
    <property type="entry name" value="HTH_RPIR"/>
    <property type="match status" value="1"/>
</dbReference>
<dbReference type="HOGENOM" id="CLU_2902298_0_0_9"/>
<organism evidence="2 3">
    <name type="scientific">Streptococcus equinus ATCC 9812</name>
    <dbReference type="NCBI Taxonomy" id="525379"/>
    <lineage>
        <taxon>Bacteria</taxon>
        <taxon>Bacillati</taxon>
        <taxon>Bacillota</taxon>
        <taxon>Bacilli</taxon>
        <taxon>Lactobacillales</taxon>
        <taxon>Streptococcaceae</taxon>
        <taxon>Streptococcus</taxon>
    </lineage>
</organism>
<comment type="caution">
    <text evidence="2">The sequence shown here is derived from an EMBL/GenBank/DDBJ whole genome shotgun (WGS) entry which is preliminary data.</text>
</comment>
<dbReference type="EMBL" id="AEVB01000038">
    <property type="protein sequence ID" value="EFW88210.1"/>
    <property type="molecule type" value="Genomic_DNA"/>
</dbReference>
<name>E8JRH6_STREI</name>
<dbReference type="InterPro" id="IPR009057">
    <property type="entry name" value="Homeodomain-like_sf"/>
</dbReference>
<dbReference type="InterPro" id="IPR000281">
    <property type="entry name" value="HTH_RpiR"/>
</dbReference>
<proteinExistence type="predicted"/>
<dbReference type="AlphaFoldDB" id="E8JRH6"/>
<dbReference type="Gene3D" id="1.10.10.10">
    <property type="entry name" value="Winged helix-like DNA-binding domain superfamily/Winged helix DNA-binding domain"/>
    <property type="match status" value="1"/>
</dbReference>
<feature type="domain" description="HTH rpiR-type" evidence="1">
    <location>
        <begin position="1"/>
        <end position="62"/>
    </location>
</feature>
<dbReference type="Pfam" id="PF01418">
    <property type="entry name" value="HTH_6"/>
    <property type="match status" value="1"/>
</dbReference>